<dbReference type="Proteomes" id="UP001302719">
    <property type="component" value="Chromosome"/>
</dbReference>
<reference evidence="4 5" key="1">
    <citation type="submission" date="2023-01" db="EMBL/GenBank/DDBJ databases">
        <title>Cultivation and genomic characterization of new, ubiquitous marine nitrite-oxidizing bacteria from the Nitrospirales.</title>
        <authorList>
            <person name="Mueller A.J."/>
            <person name="Daebeler A."/>
            <person name="Herbold C.W."/>
            <person name="Kirkegaard R.H."/>
            <person name="Daims H."/>
        </authorList>
    </citation>
    <scope>NUCLEOTIDE SEQUENCE [LARGE SCALE GENOMIC DNA]</scope>
    <source>
        <strain evidence="4 5">VA</strain>
    </source>
</reference>
<dbReference type="Gene3D" id="3.30.1490.270">
    <property type="match status" value="1"/>
</dbReference>
<keyword evidence="5" id="KW-1185">Reference proteome</keyword>
<dbReference type="EMBL" id="CP116967">
    <property type="protein sequence ID" value="WNM56707.1"/>
    <property type="molecule type" value="Genomic_DNA"/>
</dbReference>
<dbReference type="Pfam" id="PF04168">
    <property type="entry name" value="Alpha-E"/>
    <property type="match status" value="1"/>
</dbReference>
<dbReference type="PANTHER" id="PTHR34595:SF2">
    <property type="entry name" value="BLR2978 PROTEIN"/>
    <property type="match status" value="1"/>
</dbReference>
<dbReference type="RefSeq" id="WP_312640385.1">
    <property type="nucleotide sequence ID" value="NZ_CP116967.1"/>
</dbReference>
<name>A0AA96G959_9BACT</name>
<proteinExistence type="predicted"/>
<protein>
    <submittedName>
        <fullName evidence="4">Circularly permuted type 2 ATP-grasp protein</fullName>
    </submittedName>
</protein>
<evidence type="ECO:0000313" key="4">
    <source>
        <dbReference type="EMBL" id="WNM56707.1"/>
    </source>
</evidence>
<gene>
    <name evidence="4" type="ORF">PP769_12035</name>
</gene>
<dbReference type="Gene3D" id="3.40.50.11290">
    <property type="match status" value="1"/>
</dbReference>
<evidence type="ECO:0000313" key="5">
    <source>
        <dbReference type="Proteomes" id="UP001302719"/>
    </source>
</evidence>
<accession>A0AA96G959</accession>
<sequence>MASFHSSEPADSHFQPTTMYPPQQDTFDELVASDGSVRPHWQNLLKQFESLDATQRRLAHETAARMLKDDGMTYLASQSERQRDRPWQLDLFPLLISQEEWQHLEAGLIQRARLLNHILSDLYGPQQLLKNGTLPPAVVFGNPQFLQPCHGVPVAGGTYLHFLAFDVARAPDGKWWVLRDRTEAPTGAGFALENRIIVSRSLPNLFARTQVQRLSSFFQTFSESFLQFSQREDPLAVVLSPGPENMAYFEHAYLARYLGYPIVEGSDMTVRDERLFLKTVDGLKPVDLVLRRIYSDLCDPLELMTESTTGIPGLLQAIRAGHVTLANALGSGLIESEVLLSFLPTLSKFFFGEGLKIPSVATWWCGQSNERAYVLDNMSRLLIRRVLTPKRGLTHDRLSSFGPDLTEEDRGALAQAIARRGHEYVGREIVSPSTTPFWTSQDELKPVPMTLRIYLTATKDGYTVMPGGLARVSVRSDPRGHWHEPGDFSKDTWVKSSGPLDVPAAVTLPHHTLQLRRGGRDLPSRTADNLFWLGRYTERAEGAIRLLRSLVSRMSGEAGIGDDPETLHRLVSLLVMQKHLSPRRAKRAVEGGASAVEAELRTILFDPDTPDGLATILQNVRRTAELVRHRLSLDTWNILMELTSVPKEWAQTKGQSIDDAIRLLSRMIQHLAALNGMVMENMTRSYAWRFLEMGRRLERVRHLSKLMHHLASRGTPETTGALNLLLELADASITYRTRYKAEAKLAAVLDLLLADDTNPRSIIFQLLTIEAHINALPREEASASLNPAQRITTRGCTDIRLADMMELAQCTTKTGVRINLERLLKQLDQHVHQLSDVVAHTFFSHSLAQRISGPQWLEGIP</sequence>
<dbReference type="InterPro" id="IPR007296">
    <property type="entry name" value="DUF403"/>
</dbReference>
<feature type="domain" description="DUF403" evidence="2">
    <location>
        <begin position="522"/>
        <end position="843"/>
    </location>
</feature>
<evidence type="ECO:0000256" key="1">
    <source>
        <dbReference type="SAM" id="MobiDB-lite"/>
    </source>
</evidence>
<evidence type="ECO:0000259" key="3">
    <source>
        <dbReference type="Pfam" id="PF14403"/>
    </source>
</evidence>
<dbReference type="AlphaFoldDB" id="A0AA96G959"/>
<dbReference type="Pfam" id="PF14403">
    <property type="entry name" value="CP_ATPgrasp_2"/>
    <property type="match status" value="1"/>
</dbReference>
<dbReference type="SUPFAM" id="SSF56059">
    <property type="entry name" value="Glutathione synthetase ATP-binding domain-like"/>
    <property type="match status" value="1"/>
</dbReference>
<feature type="domain" description="Circularly permuted ATP-grasp type 2" evidence="3">
    <location>
        <begin position="93"/>
        <end position="473"/>
    </location>
</feature>
<dbReference type="PANTHER" id="PTHR34595">
    <property type="entry name" value="BLR5612 PROTEIN"/>
    <property type="match status" value="1"/>
</dbReference>
<dbReference type="KEGG" id="nall:PP769_12035"/>
<organism evidence="4 5">
    <name type="scientific">Candidatus Nitrospira allomarina</name>
    <dbReference type="NCBI Taxonomy" id="3020900"/>
    <lineage>
        <taxon>Bacteria</taxon>
        <taxon>Pseudomonadati</taxon>
        <taxon>Nitrospirota</taxon>
        <taxon>Nitrospiria</taxon>
        <taxon>Nitrospirales</taxon>
        <taxon>Nitrospiraceae</taxon>
        <taxon>Nitrospira</taxon>
    </lineage>
</organism>
<dbReference type="InterPro" id="IPR025841">
    <property type="entry name" value="CP_ATPgrasp_2"/>
</dbReference>
<dbReference type="InterPro" id="IPR051680">
    <property type="entry name" value="ATP-dep_Glu-Cys_Ligase-2"/>
</dbReference>
<feature type="compositionally biased region" description="Polar residues" evidence="1">
    <location>
        <begin position="14"/>
        <end position="24"/>
    </location>
</feature>
<evidence type="ECO:0000259" key="2">
    <source>
        <dbReference type="Pfam" id="PF04168"/>
    </source>
</evidence>
<feature type="region of interest" description="Disordered" evidence="1">
    <location>
        <begin position="1"/>
        <end position="24"/>
    </location>
</feature>